<evidence type="ECO:0000256" key="1">
    <source>
        <dbReference type="SAM" id="Phobius"/>
    </source>
</evidence>
<gene>
    <name evidence="2" type="ORF">EVA_05782</name>
</gene>
<name>J9GGM1_9ZZZZ</name>
<proteinExistence type="predicted"/>
<keyword evidence="1" id="KW-0812">Transmembrane</keyword>
<sequence>MLADGSKDGDKCSRRIKCLVFVVKGADDEVRTSEKRKQSVLRYISWGVKEHKTFHLRGRIDKLTHRVWFDHVEILHAIRLILSAMGDRILASLHKDRLLKVRVDDTDGSAFPSKIVGEEDAECALPYPTLLVGKDNLDIFFHIFLYYRVATKNRHRSLMFSILYVAAGFGPGAMYPTNFH</sequence>
<dbReference type="AlphaFoldDB" id="J9GGM1"/>
<comment type="caution">
    <text evidence="2">The sequence shown here is derived from an EMBL/GenBank/DDBJ whole genome shotgun (WGS) entry which is preliminary data.</text>
</comment>
<reference evidence="2" key="1">
    <citation type="journal article" date="2012" name="PLoS ONE">
        <title>Gene sets for utilization of primary and secondary nutrition supplies in the distal gut of endangered iberian lynx.</title>
        <authorList>
            <person name="Alcaide M."/>
            <person name="Messina E."/>
            <person name="Richter M."/>
            <person name="Bargiela R."/>
            <person name="Peplies J."/>
            <person name="Huws S.A."/>
            <person name="Newbold C.J."/>
            <person name="Golyshin P.N."/>
            <person name="Simon M.A."/>
            <person name="Lopez G."/>
            <person name="Yakimov M.M."/>
            <person name="Ferrer M."/>
        </authorList>
    </citation>
    <scope>NUCLEOTIDE SEQUENCE</scope>
</reference>
<evidence type="ECO:0000313" key="2">
    <source>
        <dbReference type="EMBL" id="EJX06109.1"/>
    </source>
</evidence>
<protein>
    <submittedName>
        <fullName evidence="2">Uncharacterized protein</fullName>
    </submittedName>
</protein>
<feature type="transmembrane region" description="Helical" evidence="1">
    <location>
        <begin position="158"/>
        <end position="175"/>
    </location>
</feature>
<organism evidence="2">
    <name type="scientific">gut metagenome</name>
    <dbReference type="NCBI Taxonomy" id="749906"/>
    <lineage>
        <taxon>unclassified sequences</taxon>
        <taxon>metagenomes</taxon>
        <taxon>organismal metagenomes</taxon>
    </lineage>
</organism>
<keyword evidence="1" id="KW-1133">Transmembrane helix</keyword>
<keyword evidence="1" id="KW-0472">Membrane</keyword>
<dbReference type="EMBL" id="AMCI01001258">
    <property type="protein sequence ID" value="EJX06109.1"/>
    <property type="molecule type" value="Genomic_DNA"/>
</dbReference>
<accession>J9GGM1</accession>